<protein>
    <submittedName>
        <fullName evidence="7">Predicted protein</fullName>
    </submittedName>
</protein>
<dbReference type="InParanoid" id="D2VJZ7"/>
<feature type="domain" description="Radical SAM core" evidence="6">
    <location>
        <begin position="60"/>
        <end position="204"/>
    </location>
</feature>
<dbReference type="InterPro" id="IPR007197">
    <property type="entry name" value="rSAM"/>
</dbReference>
<keyword evidence="3" id="KW-0408">Iron</keyword>
<dbReference type="InterPro" id="IPR013785">
    <property type="entry name" value="Aldolase_TIM"/>
</dbReference>
<dbReference type="OMA" id="TEGYYFW"/>
<proteinExistence type="predicted"/>
<dbReference type="RefSeq" id="XP_002675602.1">
    <property type="nucleotide sequence ID" value="XM_002675556.1"/>
</dbReference>
<dbReference type="Proteomes" id="UP000006671">
    <property type="component" value="Unassembled WGS sequence"/>
</dbReference>
<keyword evidence="8" id="KW-1185">Reference proteome</keyword>
<keyword evidence="1" id="KW-0949">S-adenosyl-L-methionine</keyword>
<evidence type="ECO:0000256" key="2">
    <source>
        <dbReference type="ARBA" id="ARBA00022723"/>
    </source>
</evidence>
<organism evidence="8">
    <name type="scientific">Naegleria gruberi</name>
    <name type="common">Amoeba</name>
    <dbReference type="NCBI Taxonomy" id="5762"/>
    <lineage>
        <taxon>Eukaryota</taxon>
        <taxon>Discoba</taxon>
        <taxon>Heterolobosea</taxon>
        <taxon>Tetramitia</taxon>
        <taxon>Eutetramitia</taxon>
        <taxon>Vahlkampfiidae</taxon>
        <taxon>Naegleria</taxon>
    </lineage>
</organism>
<keyword evidence="2" id="KW-0479">Metal-binding</keyword>
<dbReference type="Gene3D" id="3.20.20.70">
    <property type="entry name" value="Aldolase class I"/>
    <property type="match status" value="1"/>
</dbReference>
<dbReference type="SFLD" id="SFLDS00029">
    <property type="entry name" value="Radical_SAM"/>
    <property type="match status" value="1"/>
</dbReference>
<evidence type="ECO:0000313" key="8">
    <source>
        <dbReference type="Proteomes" id="UP000006671"/>
    </source>
</evidence>
<dbReference type="GO" id="GO:0051536">
    <property type="term" value="F:iron-sulfur cluster binding"/>
    <property type="evidence" value="ECO:0007669"/>
    <property type="project" value="UniProtKB-KW"/>
</dbReference>
<accession>D2VJZ7</accession>
<dbReference type="InterPro" id="IPR058240">
    <property type="entry name" value="rSAM_sf"/>
</dbReference>
<sequence length="383" mass="44679">MTATSDEELIRMRQLKSSLYEPKLMTPLSSEIFNWQGSDASEKNKILHVRNGLTFTPYAFARICNANCHFCSENLERMQDENPSSKKKMNSYPTKRIKDYDQYFKGLEKSFQILDNIQKEKGKLNMGLSLSGLEATSEPNWFQRFCELLERYPDLFDEKVLYSNGSGFALYAQEVVDSLKNLNFDRIELSRQHFDEQVNQKIMRFEKVQPIRLNDIYENVTKNVLPPLFKVVKNSCILTKAGISNIEQVEQYLEWAINLGVKRVVFRELSVIGEEGYDNQNKTKRWIDENRVTISSVLSQVAPTFSNVRKNFNYMFTTIGYYYMNESYRYKDSIDVIFETSSYDALASSFDKYPNVVNKLIFHPNGNLSSDWEQDSNIVGKFF</sequence>
<name>D2VJZ7_NAEGR</name>
<dbReference type="EMBL" id="GG738877">
    <property type="protein sequence ID" value="EFC42858.1"/>
    <property type="molecule type" value="Genomic_DNA"/>
</dbReference>
<keyword evidence="4" id="KW-0411">Iron-sulfur</keyword>
<gene>
    <name evidence="7" type="ORF">NAEGRDRAFT_69217</name>
</gene>
<dbReference type="VEuPathDB" id="AmoebaDB:NAEGRDRAFT_69217"/>
<dbReference type="GO" id="GO:0046872">
    <property type="term" value="F:metal ion binding"/>
    <property type="evidence" value="ECO:0007669"/>
    <property type="project" value="UniProtKB-KW"/>
</dbReference>
<evidence type="ECO:0000256" key="5">
    <source>
        <dbReference type="ARBA" id="ARBA00023128"/>
    </source>
</evidence>
<reference evidence="7 8" key="1">
    <citation type="journal article" date="2010" name="Cell">
        <title>The genome of Naegleria gruberi illuminates early eukaryotic versatility.</title>
        <authorList>
            <person name="Fritz-Laylin L.K."/>
            <person name="Prochnik S.E."/>
            <person name="Ginger M.L."/>
            <person name="Dacks J.B."/>
            <person name="Carpenter M.L."/>
            <person name="Field M.C."/>
            <person name="Kuo A."/>
            <person name="Paredez A."/>
            <person name="Chapman J."/>
            <person name="Pham J."/>
            <person name="Shu S."/>
            <person name="Neupane R."/>
            <person name="Cipriano M."/>
            <person name="Mancuso J."/>
            <person name="Tu H."/>
            <person name="Salamov A."/>
            <person name="Lindquist E."/>
            <person name="Shapiro H."/>
            <person name="Lucas S."/>
            <person name="Grigoriev I.V."/>
            <person name="Cande W.Z."/>
            <person name="Fulton C."/>
            <person name="Rokhsar D.S."/>
            <person name="Dawson S.C."/>
        </authorList>
    </citation>
    <scope>NUCLEOTIDE SEQUENCE [LARGE SCALE GENOMIC DNA]</scope>
    <source>
        <strain evidence="7 8">NEG-M</strain>
    </source>
</reference>
<dbReference type="GO" id="GO:0003824">
    <property type="term" value="F:catalytic activity"/>
    <property type="evidence" value="ECO:0007669"/>
    <property type="project" value="InterPro"/>
</dbReference>
<evidence type="ECO:0000313" key="7">
    <source>
        <dbReference type="EMBL" id="EFC42858.1"/>
    </source>
</evidence>
<keyword evidence="5" id="KW-0496">Mitochondrion</keyword>
<dbReference type="Pfam" id="PF04055">
    <property type="entry name" value="Radical_SAM"/>
    <property type="match status" value="1"/>
</dbReference>
<evidence type="ECO:0000259" key="6">
    <source>
        <dbReference type="Pfam" id="PF04055"/>
    </source>
</evidence>
<dbReference type="OrthoDB" id="431409at2759"/>
<dbReference type="KEGG" id="ngr:NAEGRDRAFT_69217"/>
<evidence type="ECO:0000256" key="1">
    <source>
        <dbReference type="ARBA" id="ARBA00022691"/>
    </source>
</evidence>
<dbReference type="AlphaFoldDB" id="D2VJZ7"/>
<dbReference type="CDD" id="cd01335">
    <property type="entry name" value="Radical_SAM"/>
    <property type="match status" value="1"/>
</dbReference>
<dbReference type="SUPFAM" id="SSF102114">
    <property type="entry name" value="Radical SAM enzymes"/>
    <property type="match status" value="1"/>
</dbReference>
<dbReference type="GeneID" id="8852864"/>
<evidence type="ECO:0000256" key="3">
    <source>
        <dbReference type="ARBA" id="ARBA00023004"/>
    </source>
</evidence>
<evidence type="ECO:0000256" key="4">
    <source>
        <dbReference type="ARBA" id="ARBA00023014"/>
    </source>
</evidence>